<protein>
    <submittedName>
        <fullName evidence="1">Uncharacterized protein</fullName>
    </submittedName>
</protein>
<name>A0A7W8E4S3_9BACT</name>
<dbReference type="AlphaFoldDB" id="A0A7W8E4S3"/>
<dbReference type="EMBL" id="JACHIP010000003">
    <property type="protein sequence ID" value="MBB5057470.1"/>
    <property type="molecule type" value="Genomic_DNA"/>
</dbReference>
<comment type="caution">
    <text evidence="1">The sequence shown here is derived from an EMBL/GenBank/DDBJ whole genome shotgun (WGS) entry which is preliminary data.</text>
</comment>
<evidence type="ECO:0000313" key="1">
    <source>
        <dbReference type="EMBL" id="MBB5057470.1"/>
    </source>
</evidence>
<dbReference type="RefSeq" id="WP_184216426.1">
    <property type="nucleotide sequence ID" value="NZ_JACHIP010000003.1"/>
</dbReference>
<organism evidence="1 2">
    <name type="scientific">Granulicella aggregans</name>
    <dbReference type="NCBI Taxonomy" id="474949"/>
    <lineage>
        <taxon>Bacteria</taxon>
        <taxon>Pseudomonadati</taxon>
        <taxon>Acidobacteriota</taxon>
        <taxon>Terriglobia</taxon>
        <taxon>Terriglobales</taxon>
        <taxon>Acidobacteriaceae</taxon>
        <taxon>Granulicella</taxon>
    </lineage>
</organism>
<keyword evidence="2" id="KW-1185">Reference proteome</keyword>
<accession>A0A7W8E4S3</accession>
<sequence length="227" mass="25522">MPALGFKIDISGYVEEVEQARSRDVPFATAKALTRTAQDIQSEVRRDLQRDFTLRNNWTQQGVKITPAQKLSWPITAEVYTDTGNNQGAVDYLEAQEDGGDKVPHQGHSYLAIPTQQLRSLTGNGVIPAPLRPRELLAEFTGTHVGRRSKKDVRTPKALQFVGFKQMIRGKLFIMGRRPESEKDAIPLYLLVPDAHIKPVLAMEQTAEKVAEARFDTHWDDAWSEIS</sequence>
<evidence type="ECO:0000313" key="2">
    <source>
        <dbReference type="Proteomes" id="UP000540989"/>
    </source>
</evidence>
<reference evidence="1 2" key="1">
    <citation type="submission" date="2020-08" db="EMBL/GenBank/DDBJ databases">
        <title>Genomic Encyclopedia of Type Strains, Phase IV (KMG-V): Genome sequencing to study the core and pangenomes of soil and plant-associated prokaryotes.</title>
        <authorList>
            <person name="Whitman W."/>
        </authorList>
    </citation>
    <scope>NUCLEOTIDE SEQUENCE [LARGE SCALE GENOMIC DNA]</scope>
    <source>
        <strain evidence="1 2">M8UP14</strain>
    </source>
</reference>
<gene>
    <name evidence="1" type="ORF">HDF16_002176</name>
</gene>
<proteinExistence type="predicted"/>
<dbReference type="Proteomes" id="UP000540989">
    <property type="component" value="Unassembled WGS sequence"/>
</dbReference>